<dbReference type="OMA" id="QNWHLWR"/>
<reference evidence="3 4" key="1">
    <citation type="journal article" date="2011" name="Proc. Natl. Acad. Sci. U.S.A.">
        <title>Evolutionary erosion of yeast sex chromosomes by mating-type switching accidents.</title>
        <authorList>
            <person name="Gordon J.L."/>
            <person name="Armisen D."/>
            <person name="Proux-Wera E."/>
            <person name="Oheigeartaigh S.S."/>
            <person name="Byrne K.P."/>
            <person name="Wolfe K.H."/>
        </authorList>
    </citation>
    <scope>NUCLEOTIDE SEQUENCE [LARGE SCALE GENOMIC DNA]</scope>
    <source>
        <strain evidence="4">ATCC 76901 / BCRC 22586 / CBS 4309 / NBRC 1992 / NRRL Y-12630</strain>
    </source>
</reference>
<dbReference type="InterPro" id="IPR005552">
    <property type="entry name" value="Scramblase"/>
</dbReference>
<dbReference type="eggNOG" id="KOG0621">
    <property type="taxonomic scope" value="Eukaryota"/>
</dbReference>
<evidence type="ECO:0000256" key="2">
    <source>
        <dbReference type="RuleBase" id="RU363116"/>
    </source>
</evidence>
<dbReference type="GO" id="GO:0005886">
    <property type="term" value="C:plasma membrane"/>
    <property type="evidence" value="ECO:0007669"/>
    <property type="project" value="TreeGrafter"/>
</dbReference>
<keyword evidence="4" id="KW-1185">Reference proteome</keyword>
<organism evidence="3 4">
    <name type="scientific">Naumovozyma castellii</name>
    <name type="common">Yeast</name>
    <name type="synonym">Saccharomyces castellii</name>
    <dbReference type="NCBI Taxonomy" id="27288"/>
    <lineage>
        <taxon>Eukaryota</taxon>
        <taxon>Fungi</taxon>
        <taxon>Dikarya</taxon>
        <taxon>Ascomycota</taxon>
        <taxon>Saccharomycotina</taxon>
        <taxon>Saccharomycetes</taxon>
        <taxon>Saccharomycetales</taxon>
        <taxon>Saccharomycetaceae</taxon>
        <taxon>Naumovozyma</taxon>
    </lineage>
</organism>
<dbReference type="InParanoid" id="G0VIN6"/>
<dbReference type="PANTHER" id="PTHR23248:SF9">
    <property type="entry name" value="PHOSPHOLIPID SCRAMBLASE"/>
    <property type="match status" value="1"/>
</dbReference>
<dbReference type="FunCoup" id="G0VIN6">
    <property type="interactions" value="198"/>
</dbReference>
<dbReference type="HOGENOM" id="CLU_023808_0_1_1"/>
<protein>
    <recommendedName>
        <fullName evidence="2">Phospholipid scramblase</fullName>
    </recommendedName>
</protein>
<dbReference type="GO" id="GO:1903147">
    <property type="term" value="P:negative regulation of autophagy of mitochondrion"/>
    <property type="evidence" value="ECO:0007669"/>
    <property type="project" value="EnsemblFungi"/>
</dbReference>
<dbReference type="RefSeq" id="XP_003677712.1">
    <property type="nucleotide sequence ID" value="XM_003677664.1"/>
</dbReference>
<dbReference type="OrthoDB" id="191150at2759"/>
<sequence>MQRIFSRLLSTRAFKRRPTGTPRIIDILPQSSLSRNTIIQPHHDVSTSFLNEPTLIIERQIEMMNVFLGYEQANKYVVLDVMGNRLGYMMERDLSIWKSIMRQFYKLHRPFVVDVFDNWNRKVLTIRRPFSWINSHIKALLPSPEAETSMDEDEVLVGESVQNWHLWRRRYELFEKLNNAKSNELDQFGEIDAPFLSFDFPVLDAKGKVLASVDRNWVGLGRELFTDTGVYIVRFDSQQSFQGVYPPESMSKEVLNFDQRAVLLANAVSIDFDYFSRHSRTSGGLISFGGDYE</sequence>
<dbReference type="PANTHER" id="PTHR23248">
    <property type="entry name" value="PHOSPHOLIPID SCRAMBLASE-RELATED"/>
    <property type="match status" value="1"/>
</dbReference>
<dbReference type="Proteomes" id="UP000001640">
    <property type="component" value="Chromosome 8"/>
</dbReference>
<accession>G0VIN6</accession>
<dbReference type="Pfam" id="PF03803">
    <property type="entry name" value="Scramblase"/>
    <property type="match status" value="1"/>
</dbReference>
<dbReference type="EMBL" id="HE576759">
    <property type="protein sequence ID" value="CCC71362.1"/>
    <property type="molecule type" value="Genomic_DNA"/>
</dbReference>
<dbReference type="STRING" id="1064592.G0VIN6"/>
<evidence type="ECO:0000313" key="4">
    <source>
        <dbReference type="Proteomes" id="UP000001640"/>
    </source>
</evidence>
<dbReference type="GO" id="GO:0034605">
    <property type="term" value="P:cellular response to heat"/>
    <property type="evidence" value="ECO:0007669"/>
    <property type="project" value="EnsemblFungi"/>
</dbReference>
<proteinExistence type="inferred from homology"/>
<dbReference type="AlphaFoldDB" id="G0VIN6"/>
<reference key="2">
    <citation type="submission" date="2011-08" db="EMBL/GenBank/DDBJ databases">
        <title>Genome sequence of Naumovozyma castellii.</title>
        <authorList>
            <person name="Gordon J.L."/>
            <person name="Armisen D."/>
            <person name="Proux-Wera E."/>
            <person name="OhEigeartaigh S.S."/>
            <person name="Byrne K.P."/>
            <person name="Wolfe K.H."/>
        </authorList>
    </citation>
    <scope>NUCLEOTIDE SEQUENCE</scope>
    <source>
        <strain>Type strain:CBS 4309</strain>
    </source>
</reference>
<dbReference type="GeneID" id="96905042"/>
<gene>
    <name evidence="3" type="primary">NCAS0H00520</name>
    <name evidence="3" type="ordered locus">NCAS_0H00520</name>
</gene>
<name>G0VIN6_NAUCA</name>
<comment type="similarity">
    <text evidence="1 2">Belongs to the phospholipid scramblase family.</text>
</comment>
<dbReference type="GO" id="GO:0034599">
    <property type="term" value="P:cellular response to oxidative stress"/>
    <property type="evidence" value="ECO:0007669"/>
    <property type="project" value="EnsemblFungi"/>
</dbReference>
<dbReference type="GO" id="GO:0017128">
    <property type="term" value="F:phospholipid scramblase activity"/>
    <property type="evidence" value="ECO:0007669"/>
    <property type="project" value="InterPro"/>
</dbReference>
<evidence type="ECO:0000313" key="3">
    <source>
        <dbReference type="EMBL" id="CCC71362.1"/>
    </source>
</evidence>
<dbReference type="KEGG" id="ncs:NCAS_0H00520"/>
<evidence type="ECO:0000256" key="1">
    <source>
        <dbReference type="ARBA" id="ARBA00005350"/>
    </source>
</evidence>